<dbReference type="Gene3D" id="3.40.50.1820">
    <property type="entry name" value="alpha/beta hydrolase"/>
    <property type="match status" value="1"/>
</dbReference>
<dbReference type="Proteomes" id="UP000308652">
    <property type="component" value="Unassembled WGS sequence"/>
</dbReference>
<dbReference type="STRING" id="68775.A0A5C3LG32"/>
<dbReference type="InterPro" id="IPR013094">
    <property type="entry name" value="AB_hydrolase_3"/>
</dbReference>
<evidence type="ECO:0000313" key="3">
    <source>
        <dbReference type="EMBL" id="TFK32074.1"/>
    </source>
</evidence>
<evidence type="ECO:0000259" key="2">
    <source>
        <dbReference type="Pfam" id="PF07859"/>
    </source>
</evidence>
<proteinExistence type="predicted"/>
<dbReference type="GO" id="GO:0016787">
    <property type="term" value="F:hydrolase activity"/>
    <property type="evidence" value="ECO:0007669"/>
    <property type="project" value="UniProtKB-KW"/>
</dbReference>
<organism evidence="3 4">
    <name type="scientific">Crucibulum laeve</name>
    <dbReference type="NCBI Taxonomy" id="68775"/>
    <lineage>
        <taxon>Eukaryota</taxon>
        <taxon>Fungi</taxon>
        <taxon>Dikarya</taxon>
        <taxon>Basidiomycota</taxon>
        <taxon>Agaricomycotina</taxon>
        <taxon>Agaricomycetes</taxon>
        <taxon>Agaricomycetidae</taxon>
        <taxon>Agaricales</taxon>
        <taxon>Agaricineae</taxon>
        <taxon>Nidulariaceae</taxon>
        <taxon>Crucibulum</taxon>
    </lineage>
</organism>
<dbReference type="InterPro" id="IPR050300">
    <property type="entry name" value="GDXG_lipolytic_enzyme"/>
</dbReference>
<reference evidence="3 4" key="1">
    <citation type="journal article" date="2019" name="Nat. Ecol. Evol.">
        <title>Megaphylogeny resolves global patterns of mushroom evolution.</title>
        <authorList>
            <person name="Varga T."/>
            <person name="Krizsan K."/>
            <person name="Foldi C."/>
            <person name="Dima B."/>
            <person name="Sanchez-Garcia M."/>
            <person name="Sanchez-Ramirez S."/>
            <person name="Szollosi G.J."/>
            <person name="Szarkandi J.G."/>
            <person name="Papp V."/>
            <person name="Albert L."/>
            <person name="Andreopoulos W."/>
            <person name="Angelini C."/>
            <person name="Antonin V."/>
            <person name="Barry K.W."/>
            <person name="Bougher N.L."/>
            <person name="Buchanan P."/>
            <person name="Buyck B."/>
            <person name="Bense V."/>
            <person name="Catcheside P."/>
            <person name="Chovatia M."/>
            <person name="Cooper J."/>
            <person name="Damon W."/>
            <person name="Desjardin D."/>
            <person name="Finy P."/>
            <person name="Geml J."/>
            <person name="Haridas S."/>
            <person name="Hughes K."/>
            <person name="Justo A."/>
            <person name="Karasinski D."/>
            <person name="Kautmanova I."/>
            <person name="Kiss B."/>
            <person name="Kocsube S."/>
            <person name="Kotiranta H."/>
            <person name="LaButti K.M."/>
            <person name="Lechner B.E."/>
            <person name="Liimatainen K."/>
            <person name="Lipzen A."/>
            <person name="Lukacs Z."/>
            <person name="Mihaltcheva S."/>
            <person name="Morgado L.N."/>
            <person name="Niskanen T."/>
            <person name="Noordeloos M.E."/>
            <person name="Ohm R.A."/>
            <person name="Ortiz-Santana B."/>
            <person name="Ovrebo C."/>
            <person name="Racz N."/>
            <person name="Riley R."/>
            <person name="Savchenko A."/>
            <person name="Shiryaev A."/>
            <person name="Soop K."/>
            <person name="Spirin V."/>
            <person name="Szebenyi C."/>
            <person name="Tomsovsky M."/>
            <person name="Tulloss R.E."/>
            <person name="Uehling J."/>
            <person name="Grigoriev I.V."/>
            <person name="Vagvolgyi C."/>
            <person name="Papp T."/>
            <person name="Martin F.M."/>
            <person name="Miettinen O."/>
            <person name="Hibbett D.S."/>
            <person name="Nagy L.G."/>
        </authorList>
    </citation>
    <scope>NUCLEOTIDE SEQUENCE [LARGE SCALE GENOMIC DNA]</scope>
    <source>
        <strain evidence="3 4">CBS 166.37</strain>
    </source>
</reference>
<keyword evidence="1 3" id="KW-0378">Hydrolase</keyword>
<protein>
    <submittedName>
        <fullName evidence="3">Alpha beta-hydrolase</fullName>
    </submittedName>
</protein>
<dbReference type="AlphaFoldDB" id="A0A5C3LG32"/>
<dbReference type="PANTHER" id="PTHR48081">
    <property type="entry name" value="AB HYDROLASE SUPERFAMILY PROTEIN C4A8.06C"/>
    <property type="match status" value="1"/>
</dbReference>
<accession>A0A5C3LG32</accession>
<dbReference type="SUPFAM" id="SSF53474">
    <property type="entry name" value="alpha/beta-Hydrolases"/>
    <property type="match status" value="1"/>
</dbReference>
<dbReference type="InterPro" id="IPR029058">
    <property type="entry name" value="AB_hydrolase_fold"/>
</dbReference>
<evidence type="ECO:0000313" key="4">
    <source>
        <dbReference type="Proteomes" id="UP000308652"/>
    </source>
</evidence>
<keyword evidence="4" id="KW-1185">Reference proteome</keyword>
<dbReference type="Pfam" id="PF07859">
    <property type="entry name" value="Abhydrolase_3"/>
    <property type="match status" value="1"/>
</dbReference>
<name>A0A5C3LG32_9AGAR</name>
<sequence>MSHNGQNSTTFKEKAKLPLLGLQLPFVITYNVLNSPWSKRNKKKPLNRVMFDSALRFISSNTTIKQMQALGDSTHMSYRKWCKSANMSPVVDELGDGARLLWIGPRRMDRVVLYCHGGGFVGALGDFQATFWKRVQDELAHKQDRQKIGVAVLEYSLSPATFPTQLNQLILAMRHILSKGVLPSNIYLAGDSAGANIIYQLIGHTLHPVSGVSASPLSKEESKSLAGLIMISPWTSLAGIRHSDVADGHLDIMTAKTLGYWGRSYLSNVPKSQHVYVQPSLSTTSWLSGVDKLFERIFITAGSSEAMRDDIVAFNETFERVHPDVEFLVQQDGIHNEPMFEHGVKLKKLSHVTEAMIDWLAEGDGTTDSKRETYSQPGL</sequence>
<evidence type="ECO:0000256" key="1">
    <source>
        <dbReference type="ARBA" id="ARBA00022801"/>
    </source>
</evidence>
<dbReference type="PANTHER" id="PTHR48081:SF31">
    <property type="entry name" value="STERYL ACETYL HYDROLASE MUG81-RELATED"/>
    <property type="match status" value="1"/>
</dbReference>
<feature type="domain" description="Alpha/beta hydrolase fold-3" evidence="2">
    <location>
        <begin position="112"/>
        <end position="336"/>
    </location>
</feature>
<dbReference type="EMBL" id="ML213688">
    <property type="protein sequence ID" value="TFK32074.1"/>
    <property type="molecule type" value="Genomic_DNA"/>
</dbReference>
<dbReference type="OrthoDB" id="2152029at2759"/>
<gene>
    <name evidence="3" type="ORF">BDQ12DRAFT_693087</name>
</gene>